<dbReference type="InterPro" id="IPR036249">
    <property type="entry name" value="Thioredoxin-like_sf"/>
</dbReference>
<organism evidence="5 6">
    <name type="scientific">Oedothorax gibbosus</name>
    <dbReference type="NCBI Taxonomy" id="931172"/>
    <lineage>
        <taxon>Eukaryota</taxon>
        <taxon>Metazoa</taxon>
        <taxon>Ecdysozoa</taxon>
        <taxon>Arthropoda</taxon>
        <taxon>Chelicerata</taxon>
        <taxon>Arachnida</taxon>
        <taxon>Araneae</taxon>
        <taxon>Araneomorphae</taxon>
        <taxon>Entelegynae</taxon>
        <taxon>Araneoidea</taxon>
        <taxon>Linyphiidae</taxon>
        <taxon>Erigoninae</taxon>
        <taxon>Oedothorax</taxon>
    </lineage>
</organism>
<evidence type="ECO:0000256" key="3">
    <source>
        <dbReference type="SAM" id="SignalP"/>
    </source>
</evidence>
<evidence type="ECO:0000313" key="5">
    <source>
        <dbReference type="EMBL" id="KAG8186968.1"/>
    </source>
</evidence>
<dbReference type="Proteomes" id="UP000827092">
    <property type="component" value="Unassembled WGS sequence"/>
</dbReference>
<comment type="similarity">
    <text evidence="1">Belongs to the selenoprotein M/F family.</text>
</comment>
<keyword evidence="6" id="KW-1185">Reference proteome</keyword>
<sequence>MSSFLLYLTYVCYFLTVVSHNVEFKQIAGASPELVFLNKEGSEIDRIPLSEKTQVECRQLLLEKGFYMKKTEEEEVPEEFKDAPYDSPHQEL</sequence>
<name>A0AAV6UTK7_9ARAC</name>
<feature type="region of interest" description="Disordered" evidence="2">
    <location>
        <begin position="71"/>
        <end position="92"/>
    </location>
</feature>
<reference evidence="5 6" key="1">
    <citation type="journal article" date="2022" name="Nat. Ecol. Evol.">
        <title>A masculinizing supergene underlies an exaggerated male reproductive morph in a spider.</title>
        <authorList>
            <person name="Hendrickx F."/>
            <person name="De Corte Z."/>
            <person name="Sonet G."/>
            <person name="Van Belleghem S.M."/>
            <person name="Kostlbacher S."/>
            <person name="Vangestel C."/>
        </authorList>
    </citation>
    <scope>NUCLEOTIDE SEQUENCE [LARGE SCALE GENOMIC DNA]</scope>
    <source>
        <strain evidence="5">W744_W776</strain>
    </source>
</reference>
<feature type="signal peptide" evidence="3">
    <location>
        <begin position="1"/>
        <end position="19"/>
    </location>
</feature>
<comment type="caution">
    <text evidence="5">The sequence shown here is derived from an EMBL/GenBank/DDBJ whole genome shotgun (WGS) entry which is preliminary data.</text>
</comment>
<keyword evidence="3" id="KW-0732">Signal</keyword>
<accession>A0AAV6UTK7</accession>
<evidence type="ECO:0000259" key="4">
    <source>
        <dbReference type="Pfam" id="PF08806"/>
    </source>
</evidence>
<dbReference type="AlphaFoldDB" id="A0AAV6UTK7"/>
<dbReference type="Gene3D" id="3.40.30.50">
    <property type="entry name" value="Sep15/SelM thioredoxin-like domain, active-site redox motif"/>
    <property type="match status" value="1"/>
</dbReference>
<dbReference type="EMBL" id="JAFNEN010000282">
    <property type="protein sequence ID" value="KAG8186968.1"/>
    <property type="molecule type" value="Genomic_DNA"/>
</dbReference>
<gene>
    <name evidence="5" type="ORF">JTE90_005742</name>
</gene>
<dbReference type="InterPro" id="IPR014912">
    <property type="entry name" value="Sep15_SelM_dom"/>
</dbReference>
<evidence type="ECO:0000256" key="2">
    <source>
        <dbReference type="SAM" id="MobiDB-lite"/>
    </source>
</evidence>
<feature type="compositionally biased region" description="Basic and acidic residues" evidence="2">
    <location>
        <begin position="78"/>
        <end position="92"/>
    </location>
</feature>
<feature type="chain" id="PRO_5043686585" description="Selenoprotein F/M domain-containing protein" evidence="3">
    <location>
        <begin position="20"/>
        <end position="92"/>
    </location>
</feature>
<dbReference type="Pfam" id="PF08806">
    <property type="entry name" value="Sep15_SelM"/>
    <property type="match status" value="1"/>
</dbReference>
<dbReference type="InterPro" id="IPR038219">
    <property type="entry name" value="Sep15/SelM_sf"/>
</dbReference>
<dbReference type="SUPFAM" id="SSF52833">
    <property type="entry name" value="Thioredoxin-like"/>
    <property type="match status" value="1"/>
</dbReference>
<evidence type="ECO:0000256" key="1">
    <source>
        <dbReference type="ARBA" id="ARBA00005742"/>
    </source>
</evidence>
<protein>
    <recommendedName>
        <fullName evidence="4">Selenoprotein F/M domain-containing protein</fullName>
    </recommendedName>
</protein>
<proteinExistence type="inferred from homology"/>
<feature type="domain" description="Selenoprotein F/M" evidence="4">
    <location>
        <begin position="20"/>
        <end position="66"/>
    </location>
</feature>
<evidence type="ECO:0000313" key="6">
    <source>
        <dbReference type="Proteomes" id="UP000827092"/>
    </source>
</evidence>